<dbReference type="Proteomes" id="UP000295763">
    <property type="component" value="Unassembled WGS sequence"/>
</dbReference>
<evidence type="ECO:0000313" key="3">
    <source>
        <dbReference type="Proteomes" id="UP000295763"/>
    </source>
</evidence>
<comment type="caution">
    <text evidence="2">The sequence shown here is derived from an EMBL/GenBank/DDBJ whole genome shotgun (WGS) entry which is preliminary data.</text>
</comment>
<reference evidence="2 3" key="1">
    <citation type="submission" date="2019-03" db="EMBL/GenBank/DDBJ databases">
        <title>Genomic Encyclopedia of Type Strains, Phase IV (KMG-IV): sequencing the most valuable type-strain genomes for metagenomic binning, comparative biology and taxonomic classification.</title>
        <authorList>
            <person name="Goeker M."/>
        </authorList>
    </citation>
    <scope>NUCLEOTIDE SEQUENCE [LARGE SCALE GENOMIC DNA]</scope>
    <source>
        <strain evidence="2 3">DSM 28404</strain>
    </source>
</reference>
<accession>A0A4R2SRV9</accession>
<keyword evidence="3" id="KW-1185">Reference proteome</keyword>
<protein>
    <recommendedName>
        <fullName evidence="1">CdiI C-terminal domain-containing protein</fullName>
    </recommendedName>
</protein>
<dbReference type="Gene3D" id="3.30.2450.20">
    <property type="match status" value="1"/>
</dbReference>
<dbReference type="EMBL" id="SLYB01000028">
    <property type="protein sequence ID" value="TCP92060.1"/>
    <property type="molecule type" value="Genomic_DNA"/>
</dbReference>
<sequence length="150" mass="18013">MFDIVFKSPPVMTEFGLNIPTRIFINDFQEDFLIPIGFWDEKDYLKSWINSLINRKKENKAILLVSAELEPNFIFSWILYFEKNNVFIQNKILFPDEYDNFTLENINTFIPNRNLFNEEGKKISEWSVDIQSIDEFYTKIKKHLDNINKN</sequence>
<dbReference type="AlphaFoldDB" id="A0A4R2SRV9"/>
<evidence type="ECO:0000259" key="1">
    <source>
        <dbReference type="Pfam" id="PF18228"/>
    </source>
</evidence>
<dbReference type="InterPro" id="IPR053755">
    <property type="entry name" value="CDI_immunity_sf"/>
</dbReference>
<dbReference type="RefSeq" id="WP_131978598.1">
    <property type="nucleotide sequence ID" value="NZ_SLYB01000028.1"/>
</dbReference>
<dbReference type="InterPro" id="IPR040509">
    <property type="entry name" value="CdiI_C"/>
</dbReference>
<name>A0A4R2SRV9_9PAST</name>
<dbReference type="OrthoDB" id="3700386at2"/>
<gene>
    <name evidence="2" type="ORF">EDC44_12813</name>
</gene>
<proteinExistence type="predicted"/>
<evidence type="ECO:0000313" key="2">
    <source>
        <dbReference type="EMBL" id="TCP92060.1"/>
    </source>
</evidence>
<feature type="domain" description="CdiI C-terminal" evidence="1">
    <location>
        <begin position="35"/>
        <end position="136"/>
    </location>
</feature>
<dbReference type="Pfam" id="PF18228">
    <property type="entry name" value="CdiI_N"/>
    <property type="match status" value="1"/>
</dbReference>
<organism evidence="2 3">
    <name type="scientific">Cricetibacter osteomyelitidis</name>
    <dbReference type="NCBI Taxonomy" id="1521931"/>
    <lineage>
        <taxon>Bacteria</taxon>
        <taxon>Pseudomonadati</taxon>
        <taxon>Pseudomonadota</taxon>
        <taxon>Gammaproteobacteria</taxon>
        <taxon>Pasteurellales</taxon>
        <taxon>Pasteurellaceae</taxon>
        <taxon>Cricetibacter</taxon>
    </lineage>
</organism>
<dbReference type="CDD" id="cd20699">
    <property type="entry name" value="CdiI_ECL-like"/>
    <property type="match status" value="1"/>
</dbReference>